<accession>A0ABR0QMH3</accession>
<name>A0ABR0QMH3_GOSAR</name>
<reference evidence="2 3" key="1">
    <citation type="submission" date="2023-03" db="EMBL/GenBank/DDBJ databases">
        <title>WGS of Gossypium arboreum.</title>
        <authorList>
            <person name="Yu D."/>
        </authorList>
    </citation>
    <scope>NUCLEOTIDE SEQUENCE [LARGE SCALE GENOMIC DNA]</scope>
    <source>
        <tissue evidence="2">Leaf</tissue>
    </source>
</reference>
<sequence>MLHPKKGLENRSAKSIRKWEYSKASGIDEKKREFGSERDFFGSERPCSEELTTSLNSPNIFGQQRGHSTAMQQMHRAKAMEEMGCDAGAKAMEGMGCDARGEGDKRKCLS</sequence>
<dbReference type="EMBL" id="JARKNE010000003">
    <property type="protein sequence ID" value="KAK5840478.1"/>
    <property type="molecule type" value="Genomic_DNA"/>
</dbReference>
<evidence type="ECO:0000313" key="2">
    <source>
        <dbReference type="EMBL" id="KAK5840478.1"/>
    </source>
</evidence>
<comment type="caution">
    <text evidence="2">The sequence shown here is derived from an EMBL/GenBank/DDBJ whole genome shotgun (WGS) entry which is preliminary data.</text>
</comment>
<gene>
    <name evidence="2" type="ORF">PVK06_009379</name>
</gene>
<evidence type="ECO:0000313" key="3">
    <source>
        <dbReference type="Proteomes" id="UP001358586"/>
    </source>
</evidence>
<protein>
    <submittedName>
        <fullName evidence="2">Uncharacterized protein</fullName>
    </submittedName>
</protein>
<feature type="compositionally biased region" description="Polar residues" evidence="1">
    <location>
        <begin position="50"/>
        <end position="61"/>
    </location>
</feature>
<dbReference type="Proteomes" id="UP001358586">
    <property type="component" value="Chromosome 3"/>
</dbReference>
<organism evidence="2 3">
    <name type="scientific">Gossypium arboreum</name>
    <name type="common">Tree cotton</name>
    <name type="synonym">Gossypium nanking</name>
    <dbReference type="NCBI Taxonomy" id="29729"/>
    <lineage>
        <taxon>Eukaryota</taxon>
        <taxon>Viridiplantae</taxon>
        <taxon>Streptophyta</taxon>
        <taxon>Embryophyta</taxon>
        <taxon>Tracheophyta</taxon>
        <taxon>Spermatophyta</taxon>
        <taxon>Magnoliopsida</taxon>
        <taxon>eudicotyledons</taxon>
        <taxon>Gunneridae</taxon>
        <taxon>Pentapetalae</taxon>
        <taxon>rosids</taxon>
        <taxon>malvids</taxon>
        <taxon>Malvales</taxon>
        <taxon>Malvaceae</taxon>
        <taxon>Malvoideae</taxon>
        <taxon>Gossypium</taxon>
    </lineage>
</organism>
<feature type="region of interest" description="Disordered" evidence="1">
    <location>
        <begin position="39"/>
        <end position="61"/>
    </location>
</feature>
<keyword evidence="3" id="KW-1185">Reference proteome</keyword>
<evidence type="ECO:0000256" key="1">
    <source>
        <dbReference type="SAM" id="MobiDB-lite"/>
    </source>
</evidence>
<proteinExistence type="predicted"/>
<feature type="compositionally biased region" description="Basic and acidic residues" evidence="1">
    <location>
        <begin position="39"/>
        <end position="48"/>
    </location>
</feature>